<proteinExistence type="inferred from homology"/>
<dbReference type="NCBIfam" id="TIGR00711">
    <property type="entry name" value="efflux_EmrB"/>
    <property type="match status" value="1"/>
</dbReference>
<evidence type="ECO:0000256" key="3">
    <source>
        <dbReference type="ARBA" id="ARBA00022448"/>
    </source>
</evidence>
<dbReference type="PANTHER" id="PTHR42718:SF9">
    <property type="entry name" value="MAJOR FACILITATOR SUPERFAMILY MULTIDRUG TRANSPORTER MFSC"/>
    <property type="match status" value="1"/>
</dbReference>
<dbReference type="InterPro" id="IPR004638">
    <property type="entry name" value="EmrB-like"/>
</dbReference>
<feature type="transmembrane region" description="Helical" evidence="8">
    <location>
        <begin position="356"/>
        <end position="378"/>
    </location>
</feature>
<keyword evidence="5 8" id="KW-0812">Transmembrane</keyword>
<evidence type="ECO:0000256" key="5">
    <source>
        <dbReference type="ARBA" id="ARBA00022692"/>
    </source>
</evidence>
<evidence type="ECO:0000256" key="8">
    <source>
        <dbReference type="SAM" id="Phobius"/>
    </source>
</evidence>
<dbReference type="InterPro" id="IPR020846">
    <property type="entry name" value="MFS_dom"/>
</dbReference>
<evidence type="ECO:0000313" key="11">
    <source>
        <dbReference type="Proteomes" id="UP000054526"/>
    </source>
</evidence>
<feature type="transmembrane region" description="Helical" evidence="8">
    <location>
        <begin position="12"/>
        <end position="35"/>
    </location>
</feature>
<evidence type="ECO:0000259" key="9">
    <source>
        <dbReference type="PROSITE" id="PS50850"/>
    </source>
</evidence>
<feature type="transmembrane region" description="Helical" evidence="8">
    <location>
        <begin position="104"/>
        <end position="125"/>
    </location>
</feature>
<protein>
    <submittedName>
        <fullName evidence="10">MFS transporter</fullName>
    </submittedName>
</protein>
<evidence type="ECO:0000256" key="6">
    <source>
        <dbReference type="ARBA" id="ARBA00022989"/>
    </source>
</evidence>
<feature type="transmembrane region" description="Helical" evidence="8">
    <location>
        <begin position="196"/>
        <end position="213"/>
    </location>
</feature>
<dbReference type="InterPro" id="IPR036259">
    <property type="entry name" value="MFS_trans_sf"/>
</dbReference>
<dbReference type="PROSITE" id="PS50850">
    <property type="entry name" value="MFS"/>
    <property type="match status" value="1"/>
</dbReference>
<dbReference type="PANTHER" id="PTHR42718">
    <property type="entry name" value="MAJOR FACILITATOR SUPERFAMILY MULTIDRUG TRANSPORTER MFSC"/>
    <property type="match status" value="1"/>
</dbReference>
<gene>
    <name evidence="10" type="ORF">SD71_00715</name>
</gene>
<dbReference type="Proteomes" id="UP000054526">
    <property type="component" value="Unassembled WGS sequence"/>
</dbReference>
<dbReference type="Gene3D" id="1.20.1720.10">
    <property type="entry name" value="Multidrug resistance protein D"/>
    <property type="match status" value="1"/>
</dbReference>
<dbReference type="PRINTS" id="PR01036">
    <property type="entry name" value="TCRTETB"/>
</dbReference>
<comment type="similarity">
    <text evidence="2">Belongs to the major facilitator superfamily. EmrB family.</text>
</comment>
<feature type="transmembrane region" description="Helical" evidence="8">
    <location>
        <begin position="327"/>
        <end position="344"/>
    </location>
</feature>
<accession>A0ABR5A8B3</accession>
<evidence type="ECO:0000256" key="7">
    <source>
        <dbReference type="ARBA" id="ARBA00023136"/>
    </source>
</evidence>
<comment type="subcellular location">
    <subcellularLocation>
        <location evidence="1">Cell membrane</location>
        <topology evidence="1">Multi-pass membrane protein</topology>
    </subcellularLocation>
</comment>
<feature type="transmembrane region" description="Helical" evidence="8">
    <location>
        <begin position="480"/>
        <end position="498"/>
    </location>
</feature>
<comment type="caution">
    <text evidence="10">The sequence shown here is derived from an EMBL/GenBank/DDBJ whole genome shotgun (WGS) entry which is preliminary data.</text>
</comment>
<dbReference type="EMBL" id="JXAL01000001">
    <property type="protein sequence ID" value="KIL37269.1"/>
    <property type="molecule type" value="Genomic_DNA"/>
</dbReference>
<feature type="transmembrane region" description="Helical" evidence="8">
    <location>
        <begin position="47"/>
        <end position="67"/>
    </location>
</feature>
<dbReference type="RefSeq" id="WP_041058412.1">
    <property type="nucleotide sequence ID" value="NZ_JXAL01000001.1"/>
</dbReference>
<evidence type="ECO:0000256" key="4">
    <source>
        <dbReference type="ARBA" id="ARBA00022475"/>
    </source>
</evidence>
<feature type="domain" description="Major facilitator superfamily (MFS) profile" evidence="9">
    <location>
        <begin position="9"/>
        <end position="503"/>
    </location>
</feature>
<dbReference type="SUPFAM" id="SSF103473">
    <property type="entry name" value="MFS general substrate transporter"/>
    <property type="match status" value="1"/>
</dbReference>
<keyword evidence="11" id="KW-1185">Reference proteome</keyword>
<dbReference type="InterPro" id="IPR011701">
    <property type="entry name" value="MFS"/>
</dbReference>
<keyword evidence="6 8" id="KW-1133">Transmembrane helix</keyword>
<name>A0ABR5A8B3_9BACL</name>
<feature type="transmembrane region" description="Helical" evidence="8">
    <location>
        <begin position="225"/>
        <end position="242"/>
    </location>
</feature>
<dbReference type="Gene3D" id="1.20.1250.20">
    <property type="entry name" value="MFS general substrate transporter like domains"/>
    <property type="match status" value="1"/>
</dbReference>
<keyword evidence="4" id="KW-1003">Cell membrane</keyword>
<evidence type="ECO:0000256" key="2">
    <source>
        <dbReference type="ARBA" id="ARBA00008537"/>
    </source>
</evidence>
<dbReference type="CDD" id="cd17503">
    <property type="entry name" value="MFS_LmrB_MDR_like"/>
    <property type="match status" value="1"/>
</dbReference>
<feature type="transmembrane region" description="Helical" evidence="8">
    <location>
        <begin position="137"/>
        <end position="157"/>
    </location>
</feature>
<evidence type="ECO:0000256" key="1">
    <source>
        <dbReference type="ARBA" id="ARBA00004651"/>
    </source>
</evidence>
<dbReference type="Pfam" id="PF07690">
    <property type="entry name" value="MFS_1"/>
    <property type="match status" value="1"/>
</dbReference>
<sequence length="507" mass="54641">MANERLGSTIGVLVFGMFVAFLNQTMINVAIPHMMTELNVSATTVQWLATGFMLANAVMIPISAFLMESIPTRVLFISAMGLFTLGSLICAVGPSFAIILIGRIIQAIGAGIMMPLVTNIFLRVFPPEKMGAAMGTMGIAMMFAPAVGPTFAGWVLAEHSWRVLFFLMIPLGVLEIALAMRILSNVLKLSYPRFDWPGAVFSTIGFGALLYGLSEAGSQGWGDTIVRLSIIIGILFLLFFVWRQFSIDYPLMNLSVFRFNVFSLTTIVSCVVNMAMFGAILLLPIYIQNIRGYTALQSGLLILPGALIMGVMSPIAGALFDRVGIRPLALIGLLITAITTYEFTRLTAETTYTHLLWLYAWRSFGMSFIMMTIMTAGLNQLPPRLKSHGTAAANTARQVAASFGTALLVTVMSTRTTEHLATYANTLTLYNPTFVESVTRFQAGVAAAAGLPPEAAGAYATSLIGGLALREATISGINDAFVVATGITILGLIISFFLRRPRKASSD</sequence>
<reference evidence="10 11" key="1">
    <citation type="submission" date="2014-12" db="EMBL/GenBank/DDBJ databases">
        <title>Draft genome sequence of Cohnella kolymensis strain B-2846.</title>
        <authorList>
            <person name="Karlyshev A.V."/>
            <person name="Kudryashova E.B."/>
        </authorList>
    </citation>
    <scope>NUCLEOTIDE SEQUENCE [LARGE SCALE GENOMIC DNA]</scope>
    <source>
        <strain evidence="10 11">VKM B-2846</strain>
    </source>
</reference>
<feature type="transmembrane region" description="Helical" evidence="8">
    <location>
        <begin position="163"/>
        <end position="184"/>
    </location>
</feature>
<feature type="transmembrane region" description="Helical" evidence="8">
    <location>
        <begin position="74"/>
        <end position="98"/>
    </location>
</feature>
<feature type="transmembrane region" description="Helical" evidence="8">
    <location>
        <begin position="262"/>
        <end position="287"/>
    </location>
</feature>
<keyword evidence="3" id="KW-0813">Transport</keyword>
<keyword evidence="7 8" id="KW-0472">Membrane</keyword>
<organism evidence="10 11">
    <name type="scientific">Cohnella kolymensis</name>
    <dbReference type="NCBI Taxonomy" id="1590652"/>
    <lineage>
        <taxon>Bacteria</taxon>
        <taxon>Bacillati</taxon>
        <taxon>Bacillota</taxon>
        <taxon>Bacilli</taxon>
        <taxon>Bacillales</taxon>
        <taxon>Paenibacillaceae</taxon>
        <taxon>Cohnella</taxon>
    </lineage>
</organism>
<feature type="transmembrane region" description="Helical" evidence="8">
    <location>
        <begin position="299"/>
        <end position="320"/>
    </location>
</feature>
<evidence type="ECO:0000313" key="10">
    <source>
        <dbReference type="EMBL" id="KIL37269.1"/>
    </source>
</evidence>